<protein>
    <submittedName>
        <fullName evidence="1">Uncharacterized protein</fullName>
    </submittedName>
</protein>
<evidence type="ECO:0000313" key="2">
    <source>
        <dbReference type="Proteomes" id="UP001056120"/>
    </source>
</evidence>
<accession>A0ACB9ARI6</accession>
<evidence type="ECO:0000313" key="1">
    <source>
        <dbReference type="EMBL" id="KAI3712550.1"/>
    </source>
</evidence>
<gene>
    <name evidence="1" type="ORF">L1987_71108</name>
</gene>
<proteinExistence type="predicted"/>
<keyword evidence="2" id="KW-1185">Reference proteome</keyword>
<reference evidence="1 2" key="2">
    <citation type="journal article" date="2022" name="Mol. Ecol. Resour.">
        <title>The genomes of chicory, endive, great burdock and yacon provide insights into Asteraceae paleo-polyploidization history and plant inulin production.</title>
        <authorList>
            <person name="Fan W."/>
            <person name="Wang S."/>
            <person name="Wang H."/>
            <person name="Wang A."/>
            <person name="Jiang F."/>
            <person name="Liu H."/>
            <person name="Zhao H."/>
            <person name="Xu D."/>
            <person name="Zhang Y."/>
        </authorList>
    </citation>
    <scope>NUCLEOTIDE SEQUENCE [LARGE SCALE GENOMIC DNA]</scope>
    <source>
        <strain evidence="2">cv. Yunnan</strain>
        <tissue evidence="1">Leaves</tissue>
    </source>
</reference>
<sequence length="157" mass="16549">MNLIFSSGCWKQRQSGAPVGFMHCKSQHQSAAGANANQNSVLILQDSTTDESGLLMVYAAVDVQAMNVVMNGGDSSCVALLPSRFSIVPDCMAEPGIKPGVEGGSLLTVGFQILVNDLPSSDITVESVNTVINLITRTVQGIKNVVHSDQQGRQISS</sequence>
<dbReference type="EMBL" id="CM042041">
    <property type="protein sequence ID" value="KAI3712550.1"/>
    <property type="molecule type" value="Genomic_DNA"/>
</dbReference>
<comment type="caution">
    <text evidence="1">The sequence shown here is derived from an EMBL/GenBank/DDBJ whole genome shotgun (WGS) entry which is preliminary data.</text>
</comment>
<reference evidence="2" key="1">
    <citation type="journal article" date="2022" name="Mol. Ecol. Resour.">
        <title>The genomes of chicory, endive, great burdock and yacon provide insights into Asteraceae palaeo-polyploidization history and plant inulin production.</title>
        <authorList>
            <person name="Fan W."/>
            <person name="Wang S."/>
            <person name="Wang H."/>
            <person name="Wang A."/>
            <person name="Jiang F."/>
            <person name="Liu H."/>
            <person name="Zhao H."/>
            <person name="Xu D."/>
            <person name="Zhang Y."/>
        </authorList>
    </citation>
    <scope>NUCLEOTIDE SEQUENCE [LARGE SCALE GENOMIC DNA]</scope>
    <source>
        <strain evidence="2">cv. Yunnan</strain>
    </source>
</reference>
<name>A0ACB9ARI6_9ASTR</name>
<organism evidence="1 2">
    <name type="scientific">Smallanthus sonchifolius</name>
    <dbReference type="NCBI Taxonomy" id="185202"/>
    <lineage>
        <taxon>Eukaryota</taxon>
        <taxon>Viridiplantae</taxon>
        <taxon>Streptophyta</taxon>
        <taxon>Embryophyta</taxon>
        <taxon>Tracheophyta</taxon>
        <taxon>Spermatophyta</taxon>
        <taxon>Magnoliopsida</taxon>
        <taxon>eudicotyledons</taxon>
        <taxon>Gunneridae</taxon>
        <taxon>Pentapetalae</taxon>
        <taxon>asterids</taxon>
        <taxon>campanulids</taxon>
        <taxon>Asterales</taxon>
        <taxon>Asteraceae</taxon>
        <taxon>Asteroideae</taxon>
        <taxon>Heliantheae alliance</taxon>
        <taxon>Millerieae</taxon>
        <taxon>Smallanthus</taxon>
    </lineage>
</organism>
<dbReference type="Proteomes" id="UP001056120">
    <property type="component" value="Linkage Group LG24"/>
</dbReference>